<dbReference type="InterPro" id="IPR018631">
    <property type="entry name" value="AAA-ATPase-like_dom"/>
</dbReference>
<dbReference type="OrthoDB" id="1050390at2"/>
<evidence type="ECO:0000313" key="3">
    <source>
        <dbReference type="Proteomes" id="UP000254337"/>
    </source>
</evidence>
<dbReference type="AlphaFoldDB" id="A0A346B1W2"/>
<feature type="domain" description="AAA-ATPase-like" evidence="1">
    <location>
        <begin position="13"/>
        <end position="205"/>
    </location>
</feature>
<dbReference type="SUPFAM" id="SSF52540">
    <property type="entry name" value="P-loop containing nucleoside triphosphate hydrolases"/>
    <property type="match status" value="1"/>
</dbReference>
<dbReference type="Pfam" id="PF08011">
    <property type="entry name" value="PDDEXK_9"/>
    <property type="match status" value="1"/>
</dbReference>
<dbReference type="Proteomes" id="UP000254337">
    <property type="component" value="Chromosome"/>
</dbReference>
<reference evidence="2 3" key="1">
    <citation type="submission" date="2018-05" db="EMBL/GenBank/DDBJ databases">
        <title>Complete genome sequence of Megasphaera sp. AJH120T, isolated from the ceca of a chicken.</title>
        <authorList>
            <person name="Maki J."/>
            <person name="Looft T."/>
        </authorList>
    </citation>
    <scope>NUCLEOTIDE SEQUENCE [LARGE SCALE GENOMIC DNA]</scope>
    <source>
        <strain evidence="2 3">AJH120</strain>
    </source>
</reference>
<dbReference type="KEGG" id="meg:DKB62_11340"/>
<protein>
    <submittedName>
        <fullName evidence="2">AAA family ATPase</fullName>
    </submittedName>
</protein>
<dbReference type="InterPro" id="IPR027417">
    <property type="entry name" value="P-loop_NTPase"/>
</dbReference>
<dbReference type="PANTHER" id="PTHR34825">
    <property type="entry name" value="CONSERVED PROTEIN, WITH A WEAK D-GALACTARATE DEHYDRATASE/ALTRONATE HYDROLASE DOMAIN"/>
    <property type="match status" value="1"/>
</dbReference>
<dbReference type="EMBL" id="CP029462">
    <property type="protein sequence ID" value="AXL22105.1"/>
    <property type="molecule type" value="Genomic_DNA"/>
</dbReference>
<sequence length="523" mass="60540">MGIYLNPGDRKFKMARNSRIYVDKSGLIRYLNSVFDTESRFICVSRPRRFGKSMAANMISAYYDRTVDGEAAFQGLEIAGDAAFAMYCNQCDVLFINMQEFLSCSQTMKDMLDLLKQKILHDVLREYSHISYFDRTDMVGCLDDVFVETQRPFVVIIDEWDCIFREYRNDYQAQRQYLDFLRGWLKDKAYIGLAYMTGILPIKKYGTHSALNMFTEFSMTNPRELTPFVGFTAEEVRKLCEQYHMDYEETMSWYDGYQFRDMTSICNPRSVVSAMESGILDTYWTETETFEALKIYIDMNFSGLRDTVVKLMAGGRQKIDTRSFVNDMTTFHSADDVLTLLVHLGYLGYDFDTKEVFIPNREIMGEYVTATRVSQWSEIIHSVLQSDKLLQATWNGDEEAVAKGMEEAHLNTSHLQYNDENALSYTVSLAYYSARQYYTVIRELPTGKGFADMAFLPKKKYADKPAMVVELKWDSTADTALRQIRDKQYTGALQDYTGNILCVGITYDRGSKKHTCRIEKETT</sequence>
<keyword evidence="3" id="KW-1185">Reference proteome</keyword>
<accession>A0A346B1W2</accession>
<evidence type="ECO:0000313" key="2">
    <source>
        <dbReference type="EMBL" id="AXL22105.1"/>
    </source>
</evidence>
<gene>
    <name evidence="2" type="ORF">DKB62_11340</name>
</gene>
<dbReference type="PANTHER" id="PTHR34825:SF1">
    <property type="entry name" value="AAA-ATPASE-LIKE DOMAIN-CONTAINING PROTEIN"/>
    <property type="match status" value="1"/>
</dbReference>
<dbReference type="InterPro" id="IPR012547">
    <property type="entry name" value="PDDEXK_9"/>
</dbReference>
<proteinExistence type="predicted"/>
<name>A0A346B1W2_9FIRM</name>
<dbReference type="Pfam" id="PF09820">
    <property type="entry name" value="AAA-ATPase_like"/>
    <property type="match status" value="1"/>
</dbReference>
<evidence type="ECO:0000259" key="1">
    <source>
        <dbReference type="Pfam" id="PF09820"/>
    </source>
</evidence>
<organism evidence="2 3">
    <name type="scientific">Megasphaera stantonii</name>
    <dbReference type="NCBI Taxonomy" id="2144175"/>
    <lineage>
        <taxon>Bacteria</taxon>
        <taxon>Bacillati</taxon>
        <taxon>Bacillota</taxon>
        <taxon>Negativicutes</taxon>
        <taxon>Veillonellales</taxon>
        <taxon>Veillonellaceae</taxon>
        <taxon>Megasphaera</taxon>
    </lineage>
</organism>
<dbReference type="RefSeq" id="WP_095629486.1">
    <property type="nucleotide sequence ID" value="NZ_CP029462.1"/>
</dbReference>